<name>A0AAW5IP83_9BACT</name>
<evidence type="ECO:0000313" key="2">
    <source>
        <dbReference type="Proteomes" id="UP001204486"/>
    </source>
</evidence>
<dbReference type="InterPro" id="IPR036782">
    <property type="entry name" value="NE0471-like_N"/>
</dbReference>
<gene>
    <name evidence="1" type="ORF">NNC55_04755</name>
</gene>
<protein>
    <submittedName>
        <fullName evidence="1">DUF2442 domain-containing protein</fullName>
    </submittedName>
</protein>
<dbReference type="AlphaFoldDB" id="A0AAW5IP83"/>
<dbReference type="SUPFAM" id="SSF143880">
    <property type="entry name" value="NE0471 N-terminal domain-like"/>
    <property type="match status" value="1"/>
</dbReference>
<accession>A0AAW5IP83</accession>
<organism evidence="1 2">
    <name type="scientific">Segatella copri</name>
    <dbReference type="NCBI Taxonomy" id="165179"/>
    <lineage>
        <taxon>Bacteria</taxon>
        <taxon>Pseudomonadati</taxon>
        <taxon>Bacteroidota</taxon>
        <taxon>Bacteroidia</taxon>
        <taxon>Bacteroidales</taxon>
        <taxon>Prevotellaceae</taxon>
        <taxon>Segatella</taxon>
    </lineage>
</organism>
<sequence length="75" mass="8689">MSVLDDYILFVEFDDGYKVLYDVKDDIKTLPSFRALVDVYGLFKQAQLDTSRTCVYWNDKIELASDSIYEYGKAA</sequence>
<dbReference type="EMBL" id="JANDWN010000008">
    <property type="protein sequence ID" value="MCP9599266.1"/>
    <property type="molecule type" value="Genomic_DNA"/>
</dbReference>
<dbReference type="Gene3D" id="3.30.2020.10">
    <property type="entry name" value="NE0471-like N-terminal domain"/>
    <property type="match status" value="1"/>
</dbReference>
<dbReference type="Proteomes" id="UP001204486">
    <property type="component" value="Unassembled WGS sequence"/>
</dbReference>
<dbReference type="RefSeq" id="WP_254973334.1">
    <property type="nucleotide sequence ID" value="NZ_JANDWK010000008.1"/>
</dbReference>
<reference evidence="1" key="1">
    <citation type="submission" date="2022-07" db="EMBL/GenBank/DDBJ databases">
        <title>Prevotella copri.</title>
        <authorList>
            <person name="Yang C."/>
        </authorList>
    </citation>
    <scope>NUCLEOTIDE SEQUENCE</scope>
    <source>
        <strain evidence="1">HF1476</strain>
    </source>
</reference>
<evidence type="ECO:0000313" key="1">
    <source>
        <dbReference type="EMBL" id="MCP9599266.1"/>
    </source>
</evidence>
<dbReference type="Pfam" id="PF10387">
    <property type="entry name" value="DUF2442"/>
    <property type="match status" value="1"/>
</dbReference>
<proteinExistence type="predicted"/>
<dbReference type="InterPro" id="IPR018841">
    <property type="entry name" value="DUF2442"/>
</dbReference>
<comment type="caution">
    <text evidence="1">The sequence shown here is derived from an EMBL/GenBank/DDBJ whole genome shotgun (WGS) entry which is preliminary data.</text>
</comment>